<protein>
    <submittedName>
        <fullName evidence="3">Uncharacterized protein</fullName>
    </submittedName>
</protein>
<feature type="chain" id="PRO_5037309938" evidence="2">
    <location>
        <begin position="26"/>
        <end position="251"/>
    </location>
</feature>
<keyword evidence="4" id="KW-1185">Reference proteome</keyword>
<sequence length="251" mass="24388">MRSPRTALTVTALLAAMLAPPAAHAFWGALGKLGSLGGKAATSAAGKGAAATAGKGVAAGGASVAGVELAEGAAQAGKAGAGLAAHSGDDIARASGLGKAVPDELAAMLRTPGKTLLDVPDAGARHWLSTPTSKLGAADADLMVTDYVRLLEGKSALGPAAAPATPAAAKAGRRTAAPPAPKLPTERPASSVPWHAAELLVRAAHLGHTGAQQELDRLCRAPAAQATPAACAQRKPTAAPPAAAARKPAAP</sequence>
<evidence type="ECO:0000313" key="3">
    <source>
        <dbReference type="EMBL" id="QTD44651.1"/>
    </source>
</evidence>
<dbReference type="RefSeq" id="WP_208008215.1">
    <property type="nucleotide sequence ID" value="NZ_CP071796.1"/>
</dbReference>
<accession>A0A975CGG5</accession>
<feature type="region of interest" description="Disordered" evidence="1">
    <location>
        <begin position="222"/>
        <end position="251"/>
    </location>
</feature>
<dbReference type="EMBL" id="CP071796">
    <property type="protein sequence ID" value="QTD44651.1"/>
    <property type="molecule type" value="Genomic_DNA"/>
</dbReference>
<evidence type="ECO:0000256" key="2">
    <source>
        <dbReference type="SAM" id="SignalP"/>
    </source>
</evidence>
<feature type="signal peptide" evidence="2">
    <location>
        <begin position="1"/>
        <end position="25"/>
    </location>
</feature>
<feature type="region of interest" description="Disordered" evidence="1">
    <location>
        <begin position="158"/>
        <end position="189"/>
    </location>
</feature>
<name>A0A975CGG5_9BURK</name>
<dbReference type="AlphaFoldDB" id="A0A975CGG5"/>
<organism evidence="3 4">
    <name type="scientific">Ottowia testudinis</name>
    <dbReference type="NCBI Taxonomy" id="2816950"/>
    <lineage>
        <taxon>Bacteria</taxon>
        <taxon>Pseudomonadati</taxon>
        <taxon>Pseudomonadota</taxon>
        <taxon>Betaproteobacteria</taxon>
        <taxon>Burkholderiales</taxon>
        <taxon>Comamonadaceae</taxon>
        <taxon>Ottowia</taxon>
    </lineage>
</organism>
<evidence type="ECO:0000313" key="4">
    <source>
        <dbReference type="Proteomes" id="UP000663903"/>
    </source>
</evidence>
<reference evidence="3" key="1">
    <citation type="submission" date="2021-03" db="EMBL/GenBank/DDBJ databases">
        <title>Ottowia sp. 27C isolated from the cloaca of a Giant Asian pond turtle (Heosemys grandis).</title>
        <authorList>
            <person name="Spergser J."/>
            <person name="Busse H.-J."/>
        </authorList>
    </citation>
    <scope>NUCLEOTIDE SEQUENCE</scope>
    <source>
        <strain evidence="3">27C</strain>
    </source>
</reference>
<keyword evidence="2" id="KW-0732">Signal</keyword>
<dbReference type="Proteomes" id="UP000663903">
    <property type="component" value="Chromosome"/>
</dbReference>
<feature type="compositionally biased region" description="Low complexity" evidence="1">
    <location>
        <begin position="158"/>
        <end position="177"/>
    </location>
</feature>
<gene>
    <name evidence="3" type="ORF">J1M35_16390</name>
</gene>
<evidence type="ECO:0000256" key="1">
    <source>
        <dbReference type="SAM" id="MobiDB-lite"/>
    </source>
</evidence>
<proteinExistence type="predicted"/>
<dbReference type="KEGG" id="otd:J1M35_16390"/>